<evidence type="ECO:0000256" key="2">
    <source>
        <dbReference type="SAM" id="Phobius"/>
    </source>
</evidence>
<keyword evidence="2" id="KW-1133">Transmembrane helix</keyword>
<proteinExistence type="predicted"/>
<feature type="transmembrane region" description="Helical" evidence="2">
    <location>
        <begin position="441"/>
        <end position="463"/>
    </location>
</feature>
<dbReference type="Pfam" id="PF24883">
    <property type="entry name" value="NPHP3_N"/>
    <property type="match status" value="1"/>
</dbReference>
<sequence length="503" mass="57316">MPDTREHIIASLKNSTSLQTSQIEEQFDLLILQPLKRTTTLRYRPVMVIDGVDECIDETMLVRFLRVLVRAGEGGRLPVRFMICSRPEPRIRTILGIAHNFNPTADGQELQLSSLLDRVMYLVTSGRLVSYRHTQRGQSFAKVLWEPFRPIRVGIDKHAPSSSDTSSELADALDRICPHPVISTIQIGFSEECKHDIANYLTYKFNAIPRPAGDGTNAWFQPCDISDLVEASCGQFLYASTISRLLDEPHIDPGDILEMARRGLLPTPDLNKLYKAILKRAEDTIRNQAQDGGSNYETEWQYVMDSLKILTGKLTSKLGKMHSVLSIVPGESVRMHHRSFLEFLQSRERSGGYHIPSSTALRRILILMGRAGLRNNIFLDNDSRRLYIEDMIIACRNRSPVQRDFQILMRMSASFSVRLILRLMGKVFLGRTLTLSVLSECLLLFLVLCGTFILSLTIYSFFLDRSIIVPFFHPFLNTFFDRFLVPSRLLFLFLCTSIVFSLQ</sequence>
<evidence type="ECO:0000256" key="1">
    <source>
        <dbReference type="ARBA" id="ARBA00022737"/>
    </source>
</evidence>
<dbReference type="AlphaFoldDB" id="A0A0C2WGJ3"/>
<dbReference type="InParanoid" id="A0A0C2WGJ3"/>
<keyword evidence="5" id="KW-1185">Reference proteome</keyword>
<dbReference type="InterPro" id="IPR056884">
    <property type="entry name" value="NPHP3-like_N"/>
</dbReference>
<dbReference type="OrthoDB" id="3027122at2759"/>
<protein>
    <recommendedName>
        <fullName evidence="3">Nephrocystin 3-like N-terminal domain-containing protein</fullName>
    </recommendedName>
</protein>
<feature type="domain" description="Nephrocystin 3-like N-terminal" evidence="3">
    <location>
        <begin position="2"/>
        <end position="86"/>
    </location>
</feature>
<keyword evidence="1" id="KW-0677">Repeat</keyword>
<feature type="transmembrane region" description="Helical" evidence="2">
    <location>
        <begin position="483"/>
        <end position="502"/>
    </location>
</feature>
<organism evidence="4 5">
    <name type="scientific">Amanita muscaria (strain Koide BX008)</name>
    <dbReference type="NCBI Taxonomy" id="946122"/>
    <lineage>
        <taxon>Eukaryota</taxon>
        <taxon>Fungi</taxon>
        <taxon>Dikarya</taxon>
        <taxon>Basidiomycota</taxon>
        <taxon>Agaricomycotina</taxon>
        <taxon>Agaricomycetes</taxon>
        <taxon>Agaricomycetidae</taxon>
        <taxon>Agaricales</taxon>
        <taxon>Pluteineae</taxon>
        <taxon>Amanitaceae</taxon>
        <taxon>Amanita</taxon>
    </lineage>
</organism>
<keyword evidence="2" id="KW-0812">Transmembrane</keyword>
<dbReference type="HOGENOM" id="CLU_541794_0_0_1"/>
<dbReference type="Proteomes" id="UP000054549">
    <property type="component" value="Unassembled WGS sequence"/>
</dbReference>
<keyword evidence="2" id="KW-0472">Membrane</keyword>
<evidence type="ECO:0000313" key="4">
    <source>
        <dbReference type="EMBL" id="KIL60547.1"/>
    </source>
</evidence>
<name>A0A0C2WGJ3_AMAMK</name>
<accession>A0A0C2WGJ3</accession>
<reference evidence="4 5" key="1">
    <citation type="submission" date="2014-04" db="EMBL/GenBank/DDBJ databases">
        <title>Evolutionary Origins and Diversification of the Mycorrhizal Mutualists.</title>
        <authorList>
            <consortium name="DOE Joint Genome Institute"/>
            <consortium name="Mycorrhizal Genomics Consortium"/>
            <person name="Kohler A."/>
            <person name="Kuo A."/>
            <person name="Nagy L.G."/>
            <person name="Floudas D."/>
            <person name="Copeland A."/>
            <person name="Barry K.W."/>
            <person name="Cichocki N."/>
            <person name="Veneault-Fourrey C."/>
            <person name="LaButti K."/>
            <person name="Lindquist E.A."/>
            <person name="Lipzen A."/>
            <person name="Lundell T."/>
            <person name="Morin E."/>
            <person name="Murat C."/>
            <person name="Riley R."/>
            <person name="Ohm R."/>
            <person name="Sun H."/>
            <person name="Tunlid A."/>
            <person name="Henrissat B."/>
            <person name="Grigoriev I.V."/>
            <person name="Hibbett D.S."/>
            <person name="Martin F."/>
        </authorList>
    </citation>
    <scope>NUCLEOTIDE SEQUENCE [LARGE SCALE GENOMIC DNA]</scope>
    <source>
        <strain evidence="4 5">Koide BX008</strain>
    </source>
</reference>
<evidence type="ECO:0000313" key="5">
    <source>
        <dbReference type="Proteomes" id="UP000054549"/>
    </source>
</evidence>
<evidence type="ECO:0000259" key="3">
    <source>
        <dbReference type="Pfam" id="PF24883"/>
    </source>
</evidence>
<gene>
    <name evidence="4" type="ORF">M378DRAFT_168033</name>
</gene>
<dbReference type="EMBL" id="KN818297">
    <property type="protein sequence ID" value="KIL60547.1"/>
    <property type="molecule type" value="Genomic_DNA"/>
</dbReference>